<dbReference type="InterPro" id="IPR011051">
    <property type="entry name" value="RmlC_Cupin_sf"/>
</dbReference>
<keyword evidence="9" id="KW-1185">Reference proteome</keyword>
<organism evidence="8 9">
    <name type="scientific">Cyclonatronum proteinivorum</name>
    <dbReference type="NCBI Taxonomy" id="1457365"/>
    <lineage>
        <taxon>Bacteria</taxon>
        <taxon>Pseudomonadati</taxon>
        <taxon>Balneolota</taxon>
        <taxon>Balneolia</taxon>
        <taxon>Balneolales</taxon>
        <taxon>Cyclonatronaceae</taxon>
        <taxon>Cyclonatronum</taxon>
    </lineage>
</organism>
<dbReference type="UniPathway" id="UPA00124"/>
<evidence type="ECO:0000256" key="6">
    <source>
        <dbReference type="PIRSR" id="PIRSR600888-3"/>
    </source>
</evidence>
<sequence length="189" mass="21539">MKVIRTEIEDVVFIEPKIFGDIRGFFTETYRKSWFDEAGVPSVFVQDNLSRSKKGTLRGLHYQFRNPQAKLVMVTRGEVLDVAVDIRKGSPTFGKHVKSVLSDANKRMIFIPEGFAHGFVVLSDEADFQYKCSDYYDPTSERAVYWNDPEIGIDWGMGDPILSDKDKSARLLKNVPDDELPVYTGPHNL</sequence>
<evidence type="ECO:0000256" key="2">
    <source>
        <dbReference type="ARBA" id="ARBA00001997"/>
    </source>
</evidence>
<keyword evidence="7 8" id="KW-0413">Isomerase</keyword>
<accession>A0A345UKM9</accession>
<feature type="active site" description="Proton donor" evidence="5">
    <location>
        <position position="130"/>
    </location>
</feature>
<dbReference type="KEGG" id="cprv:CYPRO_1781"/>
<evidence type="ECO:0000256" key="1">
    <source>
        <dbReference type="ARBA" id="ARBA00001298"/>
    </source>
</evidence>
<dbReference type="EC" id="5.1.3.13" evidence="3 7"/>
<dbReference type="GO" id="GO:0008830">
    <property type="term" value="F:dTDP-4-dehydrorhamnose 3,5-epimerase activity"/>
    <property type="evidence" value="ECO:0007669"/>
    <property type="project" value="UniProtKB-UniRule"/>
</dbReference>
<dbReference type="GO" id="GO:0000271">
    <property type="term" value="P:polysaccharide biosynthetic process"/>
    <property type="evidence" value="ECO:0007669"/>
    <property type="project" value="TreeGrafter"/>
</dbReference>
<gene>
    <name evidence="8" type="ORF">CYPRO_1781</name>
</gene>
<comment type="subunit">
    <text evidence="7">Homodimer.</text>
</comment>
<dbReference type="SUPFAM" id="SSF51182">
    <property type="entry name" value="RmlC-like cupins"/>
    <property type="match status" value="1"/>
</dbReference>
<evidence type="ECO:0000256" key="4">
    <source>
        <dbReference type="ARBA" id="ARBA00019595"/>
    </source>
</evidence>
<comment type="catalytic activity">
    <reaction evidence="1 7">
        <text>dTDP-4-dehydro-6-deoxy-alpha-D-glucose = dTDP-4-dehydro-beta-L-rhamnose</text>
        <dbReference type="Rhea" id="RHEA:16969"/>
        <dbReference type="ChEBI" id="CHEBI:57649"/>
        <dbReference type="ChEBI" id="CHEBI:62830"/>
        <dbReference type="EC" id="5.1.3.13"/>
    </reaction>
</comment>
<dbReference type="Gene3D" id="2.60.120.10">
    <property type="entry name" value="Jelly Rolls"/>
    <property type="match status" value="1"/>
</dbReference>
<dbReference type="InterPro" id="IPR000888">
    <property type="entry name" value="RmlC-like"/>
</dbReference>
<evidence type="ECO:0000256" key="3">
    <source>
        <dbReference type="ARBA" id="ARBA00012098"/>
    </source>
</evidence>
<evidence type="ECO:0000313" key="9">
    <source>
        <dbReference type="Proteomes" id="UP000254808"/>
    </source>
</evidence>
<evidence type="ECO:0000256" key="7">
    <source>
        <dbReference type="RuleBase" id="RU364069"/>
    </source>
</evidence>
<reference evidence="8 9" key="1">
    <citation type="submission" date="2018-03" db="EMBL/GenBank/DDBJ databases">
        <title>Phenotypic and genomic properties of Cyclonatronum proteinivorum gen. nov., sp. nov., a haloalkaliphilic bacteroidete from soda lakes possessing Na+-translocating rhodopsin.</title>
        <authorList>
            <person name="Toshchakov S.V."/>
            <person name="Korzhenkov A."/>
            <person name="Samarov N.I."/>
            <person name="Kublanov I.V."/>
            <person name="Muntyan M.S."/>
            <person name="Sorokin D.Y."/>
        </authorList>
    </citation>
    <scope>NUCLEOTIDE SEQUENCE [LARGE SCALE GENOMIC DNA]</scope>
    <source>
        <strain evidence="8 9">Omega</strain>
    </source>
</reference>
<protein>
    <recommendedName>
        <fullName evidence="4 7">dTDP-4-dehydrorhamnose 3,5-epimerase</fullName>
        <ecNumber evidence="3 7">5.1.3.13</ecNumber>
    </recommendedName>
    <alternativeName>
        <fullName evidence="7">Thymidine diphospho-4-keto-rhamnose 3,5-epimerase</fullName>
    </alternativeName>
</protein>
<dbReference type="PANTHER" id="PTHR21047">
    <property type="entry name" value="DTDP-6-DEOXY-D-GLUCOSE-3,5 EPIMERASE"/>
    <property type="match status" value="1"/>
</dbReference>
<name>A0A345UKM9_9BACT</name>
<dbReference type="Pfam" id="PF00908">
    <property type="entry name" value="dTDP_sugar_isom"/>
    <property type="match status" value="1"/>
</dbReference>
<dbReference type="OrthoDB" id="9800680at2"/>
<dbReference type="Proteomes" id="UP000254808">
    <property type="component" value="Chromosome"/>
</dbReference>
<dbReference type="EMBL" id="CP027806">
    <property type="protein sequence ID" value="AXJ01031.1"/>
    <property type="molecule type" value="Genomic_DNA"/>
</dbReference>
<dbReference type="GO" id="GO:0005829">
    <property type="term" value="C:cytosol"/>
    <property type="evidence" value="ECO:0007669"/>
    <property type="project" value="TreeGrafter"/>
</dbReference>
<feature type="active site" description="Proton acceptor" evidence="5">
    <location>
        <position position="61"/>
    </location>
</feature>
<dbReference type="InterPro" id="IPR014710">
    <property type="entry name" value="RmlC-like_jellyroll"/>
</dbReference>
<dbReference type="NCBIfam" id="TIGR01221">
    <property type="entry name" value="rmlC"/>
    <property type="match status" value="1"/>
</dbReference>
<dbReference type="GO" id="GO:0019305">
    <property type="term" value="P:dTDP-rhamnose biosynthetic process"/>
    <property type="evidence" value="ECO:0007669"/>
    <property type="project" value="UniProtKB-UniRule"/>
</dbReference>
<evidence type="ECO:0000256" key="5">
    <source>
        <dbReference type="PIRSR" id="PIRSR600888-1"/>
    </source>
</evidence>
<feature type="site" description="Participates in a stacking interaction with the thymidine ring of dTDP-4-oxo-6-deoxyglucose" evidence="6">
    <location>
        <position position="136"/>
    </location>
</feature>
<dbReference type="PANTHER" id="PTHR21047:SF2">
    <property type="entry name" value="THYMIDINE DIPHOSPHO-4-KETO-RHAMNOSE 3,5-EPIMERASE"/>
    <property type="match status" value="1"/>
</dbReference>
<comment type="function">
    <text evidence="2 7">Catalyzes the epimerization of the C3' and C5'positions of dTDP-6-deoxy-D-xylo-4-hexulose, forming dTDP-6-deoxy-L-lyxo-4-hexulose.</text>
</comment>
<comment type="similarity">
    <text evidence="7">Belongs to the dTDP-4-dehydrorhamnose 3,5-epimerase family.</text>
</comment>
<dbReference type="RefSeq" id="WP_114984266.1">
    <property type="nucleotide sequence ID" value="NZ_CP027806.1"/>
</dbReference>
<evidence type="ECO:0000313" key="8">
    <source>
        <dbReference type="EMBL" id="AXJ01031.1"/>
    </source>
</evidence>
<dbReference type="CDD" id="cd00438">
    <property type="entry name" value="cupin_RmlC"/>
    <property type="match status" value="1"/>
</dbReference>
<dbReference type="AlphaFoldDB" id="A0A345UKM9"/>
<proteinExistence type="inferred from homology"/>
<comment type="pathway">
    <text evidence="7">Carbohydrate biosynthesis; dTDP-L-rhamnose biosynthesis.</text>
</comment>